<dbReference type="Proteomes" id="UP000663829">
    <property type="component" value="Unassembled WGS sequence"/>
</dbReference>
<dbReference type="EMBL" id="CAJOBC010082537">
    <property type="protein sequence ID" value="CAF4287885.1"/>
    <property type="molecule type" value="Genomic_DNA"/>
</dbReference>
<dbReference type="EMBL" id="CAJNOQ010017130">
    <property type="protein sequence ID" value="CAF1393635.1"/>
    <property type="molecule type" value="Genomic_DNA"/>
</dbReference>
<dbReference type="OrthoDB" id="10448449at2759"/>
<proteinExistence type="predicted"/>
<dbReference type="AlphaFoldDB" id="A0A815KIJ0"/>
<gene>
    <name evidence="1" type="ORF">GPM918_LOCUS32918</name>
    <name evidence="2" type="ORF">OVA965_LOCUS33561</name>
    <name evidence="4" type="ORF">SRO942_LOCUS33588</name>
    <name evidence="3" type="ORF">TMI583_LOCUS34452</name>
</gene>
<reference evidence="1" key="1">
    <citation type="submission" date="2021-02" db="EMBL/GenBank/DDBJ databases">
        <authorList>
            <person name="Nowell W R."/>
        </authorList>
    </citation>
    <scope>NUCLEOTIDE SEQUENCE</scope>
</reference>
<evidence type="ECO:0000313" key="5">
    <source>
        <dbReference type="Proteomes" id="UP000663829"/>
    </source>
</evidence>
<protein>
    <submittedName>
        <fullName evidence="1">Uncharacterized protein</fullName>
    </submittedName>
</protein>
<keyword evidence="5" id="KW-1185">Reference proteome</keyword>
<sequence>MQENQPTCPRIVNITVSGNTRVYNICVTDELIVVTATGNNVVSMDYNGVTVCPKVVNILNGGGNAVFYVCATQAINAKLSAIAKLYYKGPLNHTELTGLASVAQWR</sequence>
<dbReference type="EMBL" id="CAJNOK010027257">
    <property type="protein sequence ID" value="CAF1416958.1"/>
    <property type="molecule type" value="Genomic_DNA"/>
</dbReference>
<dbReference type="Proteomes" id="UP000682733">
    <property type="component" value="Unassembled WGS sequence"/>
</dbReference>
<evidence type="ECO:0000313" key="4">
    <source>
        <dbReference type="EMBL" id="CAF4287885.1"/>
    </source>
</evidence>
<accession>A0A815KIJ0</accession>
<evidence type="ECO:0000313" key="3">
    <source>
        <dbReference type="EMBL" id="CAF4218946.1"/>
    </source>
</evidence>
<organism evidence="1 5">
    <name type="scientific">Didymodactylos carnosus</name>
    <dbReference type="NCBI Taxonomy" id="1234261"/>
    <lineage>
        <taxon>Eukaryota</taxon>
        <taxon>Metazoa</taxon>
        <taxon>Spiralia</taxon>
        <taxon>Gnathifera</taxon>
        <taxon>Rotifera</taxon>
        <taxon>Eurotatoria</taxon>
        <taxon>Bdelloidea</taxon>
        <taxon>Philodinida</taxon>
        <taxon>Philodinidae</taxon>
        <taxon>Didymodactylos</taxon>
    </lineage>
</organism>
<dbReference type="EMBL" id="CAJOBA010049009">
    <property type="protein sequence ID" value="CAF4218946.1"/>
    <property type="molecule type" value="Genomic_DNA"/>
</dbReference>
<comment type="caution">
    <text evidence="1">The sequence shown here is derived from an EMBL/GenBank/DDBJ whole genome shotgun (WGS) entry which is preliminary data.</text>
</comment>
<name>A0A815KIJ0_9BILA</name>
<dbReference type="Proteomes" id="UP000681722">
    <property type="component" value="Unassembled WGS sequence"/>
</dbReference>
<evidence type="ECO:0000313" key="1">
    <source>
        <dbReference type="EMBL" id="CAF1393635.1"/>
    </source>
</evidence>
<evidence type="ECO:0000313" key="2">
    <source>
        <dbReference type="EMBL" id="CAF1416958.1"/>
    </source>
</evidence>
<dbReference type="Proteomes" id="UP000677228">
    <property type="component" value="Unassembled WGS sequence"/>
</dbReference>